<protein>
    <submittedName>
        <fullName evidence="1">Uncharacterized protein</fullName>
    </submittedName>
</protein>
<reference evidence="1 2" key="2">
    <citation type="submission" date="2017-09" db="EMBL/GenBank/DDBJ databases">
        <title>Extensive intraspecific genome diversity in a model arbuscular mycorrhizal fungus.</title>
        <authorList>
            <person name="Chen E.C."/>
            <person name="Morin E."/>
            <person name="Beaudet D."/>
            <person name="Noel J."/>
            <person name="Ndikumana S."/>
            <person name="Charron P."/>
            <person name="St-Onge C."/>
            <person name="Giorgi J."/>
            <person name="Grigoriev I.V."/>
            <person name="Roux C."/>
            <person name="Martin F.M."/>
            <person name="Corradi N."/>
        </authorList>
    </citation>
    <scope>NUCLEOTIDE SEQUENCE [LARGE SCALE GENOMIC DNA]</scope>
    <source>
        <strain evidence="1 2">A5</strain>
    </source>
</reference>
<gene>
    <name evidence="1" type="ORF">RhiirA5_284221</name>
</gene>
<comment type="caution">
    <text evidence="1">The sequence shown here is derived from an EMBL/GenBank/DDBJ whole genome shotgun (WGS) entry which is preliminary data.</text>
</comment>
<accession>A0A2N0Q631</accession>
<evidence type="ECO:0000313" key="1">
    <source>
        <dbReference type="EMBL" id="PKC14534.1"/>
    </source>
</evidence>
<organism evidence="1 2">
    <name type="scientific">Rhizophagus irregularis</name>
    <dbReference type="NCBI Taxonomy" id="588596"/>
    <lineage>
        <taxon>Eukaryota</taxon>
        <taxon>Fungi</taxon>
        <taxon>Fungi incertae sedis</taxon>
        <taxon>Mucoromycota</taxon>
        <taxon>Glomeromycotina</taxon>
        <taxon>Glomeromycetes</taxon>
        <taxon>Glomerales</taxon>
        <taxon>Glomeraceae</taxon>
        <taxon>Rhizophagus</taxon>
    </lineage>
</organism>
<feature type="non-terminal residue" evidence="1">
    <location>
        <position position="1"/>
    </location>
</feature>
<proteinExistence type="predicted"/>
<dbReference type="AlphaFoldDB" id="A0A2N0Q631"/>
<evidence type="ECO:0000313" key="2">
    <source>
        <dbReference type="Proteomes" id="UP000232722"/>
    </source>
</evidence>
<dbReference type="EMBL" id="LLXJ01000130">
    <property type="protein sequence ID" value="PKC14534.1"/>
    <property type="molecule type" value="Genomic_DNA"/>
</dbReference>
<dbReference type="Proteomes" id="UP000232722">
    <property type="component" value="Unassembled WGS sequence"/>
</dbReference>
<name>A0A2N0Q631_9GLOM</name>
<sequence length="64" mass="8007">REDILKLITRHLHLHPLIPNENNEYFSTNEIWVISVKEMYDFVLNMILGMYMWTNWYQKDHWIL</sequence>
<reference evidence="1 2" key="1">
    <citation type="submission" date="2016-04" db="EMBL/GenBank/DDBJ databases">
        <title>Genome analyses suggest a sexual origin of heterokaryosis in a supposedly ancient asexual fungus.</title>
        <authorList>
            <person name="Ropars J."/>
            <person name="Sedzielewska K."/>
            <person name="Noel J."/>
            <person name="Charron P."/>
            <person name="Farinelli L."/>
            <person name="Marton T."/>
            <person name="Kruger M."/>
            <person name="Pelin A."/>
            <person name="Brachmann A."/>
            <person name="Corradi N."/>
        </authorList>
    </citation>
    <scope>NUCLEOTIDE SEQUENCE [LARGE SCALE GENOMIC DNA]</scope>
    <source>
        <strain evidence="1 2">A5</strain>
    </source>
</reference>